<dbReference type="Proteomes" id="UP000641514">
    <property type="component" value="Unassembled WGS sequence"/>
</dbReference>
<feature type="transmembrane region" description="Helical" evidence="1">
    <location>
        <begin position="74"/>
        <end position="93"/>
    </location>
</feature>
<protein>
    <submittedName>
        <fullName evidence="2">Uncharacterized protein</fullName>
    </submittedName>
</protein>
<feature type="transmembrane region" description="Helical" evidence="1">
    <location>
        <begin position="120"/>
        <end position="139"/>
    </location>
</feature>
<keyword evidence="1" id="KW-1133">Transmembrane helix</keyword>
<sequence length="155" mass="15453">MFDFLIHELENPVKKNVIRGAIASAAVAPLMLAGAGVAAAAPSGNAFVVPFVGITVVSVSGSDAQLCGAANDPLAIDLAAILAAGVTGLAGLLPGTPGTVEDGRTTIIIPTPATSEPFDIYVACIGISGILPVLELFTIDDVNPDPFAALSSELS</sequence>
<keyword evidence="1" id="KW-0812">Transmembrane</keyword>
<dbReference type="EMBL" id="BMJH01000001">
    <property type="protein sequence ID" value="GGC63960.1"/>
    <property type="molecule type" value="Genomic_DNA"/>
</dbReference>
<keyword evidence="3" id="KW-1185">Reference proteome</keyword>
<reference evidence="2" key="2">
    <citation type="submission" date="2020-09" db="EMBL/GenBank/DDBJ databases">
        <authorList>
            <person name="Sun Q."/>
            <person name="Zhou Y."/>
        </authorList>
    </citation>
    <scope>NUCLEOTIDE SEQUENCE</scope>
    <source>
        <strain evidence="2">CGMCC 1.15478</strain>
    </source>
</reference>
<evidence type="ECO:0000256" key="1">
    <source>
        <dbReference type="SAM" id="Phobius"/>
    </source>
</evidence>
<reference evidence="2" key="1">
    <citation type="journal article" date="2014" name="Int. J. Syst. Evol. Microbiol.">
        <title>Complete genome sequence of Corynebacterium casei LMG S-19264T (=DSM 44701T), isolated from a smear-ripened cheese.</title>
        <authorList>
            <consortium name="US DOE Joint Genome Institute (JGI-PGF)"/>
            <person name="Walter F."/>
            <person name="Albersmeier A."/>
            <person name="Kalinowski J."/>
            <person name="Ruckert C."/>
        </authorList>
    </citation>
    <scope>NUCLEOTIDE SEQUENCE</scope>
    <source>
        <strain evidence="2">CGMCC 1.15478</strain>
    </source>
</reference>
<evidence type="ECO:0000313" key="3">
    <source>
        <dbReference type="Proteomes" id="UP000641514"/>
    </source>
</evidence>
<organism evidence="2 3">
    <name type="scientific">Hoyosella rhizosphaerae</name>
    <dbReference type="NCBI Taxonomy" id="1755582"/>
    <lineage>
        <taxon>Bacteria</taxon>
        <taxon>Bacillati</taxon>
        <taxon>Actinomycetota</taxon>
        <taxon>Actinomycetes</taxon>
        <taxon>Mycobacteriales</taxon>
        <taxon>Hoyosellaceae</taxon>
        <taxon>Hoyosella</taxon>
    </lineage>
</organism>
<feature type="transmembrane region" description="Helical" evidence="1">
    <location>
        <begin position="21"/>
        <end position="41"/>
    </location>
</feature>
<accession>A0A916UAI2</accession>
<gene>
    <name evidence="2" type="ORF">GCM10011410_15510</name>
</gene>
<keyword evidence="1" id="KW-0472">Membrane</keyword>
<comment type="caution">
    <text evidence="2">The sequence shown here is derived from an EMBL/GenBank/DDBJ whole genome shotgun (WGS) entry which is preliminary data.</text>
</comment>
<proteinExistence type="predicted"/>
<dbReference type="RefSeq" id="WP_188672296.1">
    <property type="nucleotide sequence ID" value="NZ_BMJH01000001.1"/>
</dbReference>
<dbReference type="AlphaFoldDB" id="A0A916UAI2"/>
<name>A0A916UAI2_9ACTN</name>
<evidence type="ECO:0000313" key="2">
    <source>
        <dbReference type="EMBL" id="GGC63960.1"/>
    </source>
</evidence>